<evidence type="ECO:0000313" key="3">
    <source>
        <dbReference type="Proteomes" id="UP000265520"/>
    </source>
</evidence>
<keyword evidence="3" id="KW-1185">Reference proteome</keyword>
<feature type="compositionally biased region" description="Basic and acidic residues" evidence="1">
    <location>
        <begin position="1"/>
        <end position="17"/>
    </location>
</feature>
<protein>
    <submittedName>
        <fullName evidence="2">Uncharacterized protein</fullName>
    </submittedName>
</protein>
<proteinExistence type="predicted"/>
<name>A0A392SRD1_9FABA</name>
<dbReference type="AlphaFoldDB" id="A0A392SRD1"/>
<feature type="region of interest" description="Disordered" evidence="1">
    <location>
        <begin position="1"/>
        <end position="50"/>
    </location>
</feature>
<comment type="caution">
    <text evidence="2">The sequence shown here is derived from an EMBL/GenBank/DDBJ whole genome shotgun (WGS) entry which is preliminary data.</text>
</comment>
<organism evidence="2 3">
    <name type="scientific">Trifolium medium</name>
    <dbReference type="NCBI Taxonomy" id="97028"/>
    <lineage>
        <taxon>Eukaryota</taxon>
        <taxon>Viridiplantae</taxon>
        <taxon>Streptophyta</taxon>
        <taxon>Embryophyta</taxon>
        <taxon>Tracheophyta</taxon>
        <taxon>Spermatophyta</taxon>
        <taxon>Magnoliopsida</taxon>
        <taxon>eudicotyledons</taxon>
        <taxon>Gunneridae</taxon>
        <taxon>Pentapetalae</taxon>
        <taxon>rosids</taxon>
        <taxon>fabids</taxon>
        <taxon>Fabales</taxon>
        <taxon>Fabaceae</taxon>
        <taxon>Papilionoideae</taxon>
        <taxon>50 kb inversion clade</taxon>
        <taxon>NPAAA clade</taxon>
        <taxon>Hologalegina</taxon>
        <taxon>IRL clade</taxon>
        <taxon>Trifolieae</taxon>
        <taxon>Trifolium</taxon>
    </lineage>
</organism>
<feature type="compositionally biased region" description="Basic and acidic residues" evidence="1">
    <location>
        <begin position="32"/>
        <end position="50"/>
    </location>
</feature>
<accession>A0A392SRD1</accession>
<evidence type="ECO:0000256" key="1">
    <source>
        <dbReference type="SAM" id="MobiDB-lite"/>
    </source>
</evidence>
<sequence length="50" mass="5747">MACDKRCHEQRTERNTSDEGNTSNLNLNRTEQPMKTEKHAVVTSGKDDNR</sequence>
<evidence type="ECO:0000313" key="2">
    <source>
        <dbReference type="EMBL" id="MCI50967.1"/>
    </source>
</evidence>
<reference evidence="2 3" key="1">
    <citation type="journal article" date="2018" name="Front. Plant Sci.">
        <title>Red Clover (Trifolium pratense) and Zigzag Clover (T. medium) - A Picture of Genomic Similarities and Differences.</title>
        <authorList>
            <person name="Dluhosova J."/>
            <person name="Istvanek J."/>
            <person name="Nedelnik J."/>
            <person name="Repkova J."/>
        </authorList>
    </citation>
    <scope>NUCLEOTIDE SEQUENCE [LARGE SCALE GENOMIC DNA]</scope>
    <source>
        <strain evidence="3">cv. 10/8</strain>
        <tissue evidence="2">Leaf</tissue>
    </source>
</reference>
<dbReference type="Proteomes" id="UP000265520">
    <property type="component" value="Unassembled WGS sequence"/>
</dbReference>
<dbReference type="EMBL" id="LXQA010424794">
    <property type="protein sequence ID" value="MCI50967.1"/>
    <property type="molecule type" value="Genomic_DNA"/>
</dbReference>
<feature type="compositionally biased region" description="Polar residues" evidence="1">
    <location>
        <begin position="18"/>
        <end position="31"/>
    </location>
</feature>
<feature type="non-terminal residue" evidence="2">
    <location>
        <position position="50"/>
    </location>
</feature>